<evidence type="ECO:0000313" key="2">
    <source>
        <dbReference type="EMBL" id="CAH0372947.1"/>
    </source>
</evidence>
<dbReference type="Proteomes" id="UP000789595">
    <property type="component" value="Unassembled WGS sequence"/>
</dbReference>
<feature type="compositionally biased region" description="Basic and acidic residues" evidence="1">
    <location>
        <begin position="270"/>
        <end position="298"/>
    </location>
</feature>
<keyword evidence="3" id="KW-1185">Reference proteome</keyword>
<dbReference type="InterPro" id="IPR013320">
    <property type="entry name" value="ConA-like_dom_sf"/>
</dbReference>
<evidence type="ECO:0000313" key="3">
    <source>
        <dbReference type="Proteomes" id="UP000789595"/>
    </source>
</evidence>
<comment type="caution">
    <text evidence="2">The sequence shown here is derived from an EMBL/GenBank/DDBJ whole genome shotgun (WGS) entry which is preliminary data.</text>
</comment>
<evidence type="ECO:0000256" key="1">
    <source>
        <dbReference type="SAM" id="MobiDB-lite"/>
    </source>
</evidence>
<dbReference type="SUPFAM" id="SSF49899">
    <property type="entry name" value="Concanavalin A-like lectins/glucanases"/>
    <property type="match status" value="1"/>
</dbReference>
<feature type="region of interest" description="Disordered" evidence="1">
    <location>
        <begin position="241"/>
        <end position="298"/>
    </location>
</feature>
<accession>A0A8J2SRQ2</accession>
<reference evidence="2" key="1">
    <citation type="submission" date="2021-11" db="EMBL/GenBank/DDBJ databases">
        <authorList>
            <consortium name="Genoscope - CEA"/>
            <person name="William W."/>
        </authorList>
    </citation>
    <scope>NUCLEOTIDE SEQUENCE</scope>
</reference>
<dbReference type="PANTHER" id="PTHR35332">
    <property type="entry name" value="REGULATION OF ENOLASE PROTEIN 1"/>
    <property type="match status" value="1"/>
</dbReference>
<name>A0A8J2SRQ2_9STRA</name>
<gene>
    <name evidence="2" type="ORF">PECAL_4P01090</name>
</gene>
<dbReference type="OrthoDB" id="42525at2759"/>
<dbReference type="AlphaFoldDB" id="A0A8J2SRQ2"/>
<dbReference type="Pfam" id="PF07081">
    <property type="entry name" value="DUF1349"/>
    <property type="match status" value="1"/>
</dbReference>
<sequence length="298" mass="33177">MATNGFWAPDTPLEPLTAWDADRLRWWHGEPESYAVDGGRLTVVARPGRDWWRRTFYDPALDKKDGPAYLCRVPSRHAYAMTAAFTLEPRADGDQSGCMIWLDEDVWLKAGLEMVDGAPHLAVTSTTRFSDRSLTPWAGLSARVRLHKVKAPSGNCVVVEAAPHAPGAALDADGDWRVVRIAPLAHDLDRWERTAPHWHSGVFCFAPVGGEGTSTPTEDDEEETKEPPLCRAVFDGVEIREGAPLPVSQAAENIPREPPPVDDDPDDPDDVKKCDPDDPEGKYPSDWPYHQEEEHRFL</sequence>
<evidence type="ECO:0008006" key="4">
    <source>
        <dbReference type="Google" id="ProtNLM"/>
    </source>
</evidence>
<dbReference type="EMBL" id="CAKKNE010000004">
    <property type="protein sequence ID" value="CAH0372947.1"/>
    <property type="molecule type" value="Genomic_DNA"/>
</dbReference>
<dbReference type="InterPro" id="IPR009784">
    <property type="entry name" value="DUF1349"/>
</dbReference>
<dbReference type="PANTHER" id="PTHR35332:SF2">
    <property type="entry name" value="REGULATION OF ENOLASE PROTEIN 1"/>
    <property type="match status" value="1"/>
</dbReference>
<organism evidence="2 3">
    <name type="scientific">Pelagomonas calceolata</name>
    <dbReference type="NCBI Taxonomy" id="35677"/>
    <lineage>
        <taxon>Eukaryota</taxon>
        <taxon>Sar</taxon>
        <taxon>Stramenopiles</taxon>
        <taxon>Ochrophyta</taxon>
        <taxon>Pelagophyceae</taxon>
        <taxon>Pelagomonadales</taxon>
        <taxon>Pelagomonadaceae</taxon>
        <taxon>Pelagomonas</taxon>
    </lineage>
</organism>
<feature type="compositionally biased region" description="Acidic residues" evidence="1">
    <location>
        <begin position="260"/>
        <end position="269"/>
    </location>
</feature>
<proteinExistence type="predicted"/>
<dbReference type="Gene3D" id="2.60.120.200">
    <property type="match status" value="1"/>
</dbReference>
<feature type="region of interest" description="Disordered" evidence="1">
    <location>
        <begin position="207"/>
        <end position="227"/>
    </location>
</feature>
<protein>
    <recommendedName>
        <fullName evidence="4">DUF1349 domain-containing protein</fullName>
    </recommendedName>
</protein>